<dbReference type="InterPro" id="IPR036390">
    <property type="entry name" value="WH_DNA-bd_sf"/>
</dbReference>
<proteinExistence type="inferred from homology"/>
<dbReference type="GO" id="GO:0003700">
    <property type="term" value="F:DNA-binding transcription factor activity"/>
    <property type="evidence" value="ECO:0007669"/>
    <property type="project" value="InterPro"/>
</dbReference>
<dbReference type="InterPro" id="IPR055166">
    <property type="entry name" value="Transc_reg_Sar_Rot_HTH"/>
</dbReference>
<comment type="caution">
    <text evidence="10">The sequence shown here is derived from an EMBL/GenBank/DDBJ whole genome shotgun (WGS) entry which is preliminary data.</text>
</comment>
<evidence type="ECO:0000256" key="5">
    <source>
        <dbReference type="ARBA" id="ARBA00023163"/>
    </source>
</evidence>
<protein>
    <recommendedName>
        <fullName evidence="7">HTH-type transcriptional regulator SarZ</fullName>
    </recommendedName>
    <alternativeName>
        <fullName evidence="8">Staphylococcal accessory regulator Z</fullName>
    </alternativeName>
</protein>
<sequence length="150" mass="16971">MTSANRLLDEQLCFSIYKASKQFIKIYGTALEPFGLTYTQYIVLLALWEKDHQTVTDLGKMVDLDSGTLTPLLKRMATNGYVTRARLLDDERKVGISLTPKAIELEETINQQVSGCVEQLMIDQQTYEMLLKEVNALTEKIGGIVHEKNL</sequence>
<dbReference type="SUPFAM" id="SSF46785">
    <property type="entry name" value="Winged helix' DNA-binding domain"/>
    <property type="match status" value="1"/>
</dbReference>
<evidence type="ECO:0000256" key="3">
    <source>
        <dbReference type="ARBA" id="ARBA00023015"/>
    </source>
</evidence>
<dbReference type="PROSITE" id="PS50995">
    <property type="entry name" value="HTH_MARR_2"/>
    <property type="match status" value="1"/>
</dbReference>
<dbReference type="PANTHER" id="PTHR42756:SF1">
    <property type="entry name" value="TRANSCRIPTIONAL REPRESSOR OF EMRAB OPERON"/>
    <property type="match status" value="1"/>
</dbReference>
<dbReference type="GO" id="GO:0005737">
    <property type="term" value="C:cytoplasm"/>
    <property type="evidence" value="ECO:0007669"/>
    <property type="project" value="UniProtKB-SubCell"/>
</dbReference>
<comment type="subcellular location">
    <subcellularLocation>
        <location evidence="1">Cytoplasm</location>
    </subcellularLocation>
</comment>
<dbReference type="SMART" id="SM00347">
    <property type="entry name" value="HTH_MARR"/>
    <property type="match status" value="1"/>
</dbReference>
<keyword evidence="3" id="KW-0805">Transcription regulation</keyword>
<name>A0A940P6A6_9ENTE</name>
<dbReference type="Proteomes" id="UP000674938">
    <property type="component" value="Unassembled WGS sequence"/>
</dbReference>
<evidence type="ECO:0000256" key="8">
    <source>
        <dbReference type="ARBA" id="ARBA00047207"/>
    </source>
</evidence>
<dbReference type="GO" id="GO:0003677">
    <property type="term" value="F:DNA binding"/>
    <property type="evidence" value="ECO:0007669"/>
    <property type="project" value="UniProtKB-KW"/>
</dbReference>
<dbReference type="InterPro" id="IPR036388">
    <property type="entry name" value="WH-like_DNA-bd_sf"/>
</dbReference>
<keyword evidence="2" id="KW-0963">Cytoplasm</keyword>
<feature type="domain" description="HTH marR-type" evidence="9">
    <location>
        <begin position="9"/>
        <end position="146"/>
    </location>
</feature>
<gene>
    <name evidence="10" type="ORF">I6N95_14380</name>
</gene>
<dbReference type="PANTHER" id="PTHR42756">
    <property type="entry name" value="TRANSCRIPTIONAL REGULATOR, MARR"/>
    <property type="match status" value="1"/>
</dbReference>
<keyword evidence="5" id="KW-0804">Transcription</keyword>
<evidence type="ECO:0000256" key="4">
    <source>
        <dbReference type="ARBA" id="ARBA00023125"/>
    </source>
</evidence>
<evidence type="ECO:0000256" key="1">
    <source>
        <dbReference type="ARBA" id="ARBA00004496"/>
    </source>
</evidence>
<evidence type="ECO:0000259" key="9">
    <source>
        <dbReference type="PROSITE" id="PS50995"/>
    </source>
</evidence>
<evidence type="ECO:0000313" key="10">
    <source>
        <dbReference type="EMBL" id="MBP1042202.1"/>
    </source>
</evidence>
<evidence type="ECO:0000256" key="6">
    <source>
        <dbReference type="ARBA" id="ARBA00046337"/>
    </source>
</evidence>
<organism evidence="10 11">
    <name type="scientific">Vagococcus allomyrinae</name>
    <dbReference type="NCBI Taxonomy" id="2794353"/>
    <lineage>
        <taxon>Bacteria</taxon>
        <taxon>Bacillati</taxon>
        <taxon>Bacillota</taxon>
        <taxon>Bacilli</taxon>
        <taxon>Lactobacillales</taxon>
        <taxon>Enterococcaceae</taxon>
        <taxon>Vagococcus</taxon>
    </lineage>
</organism>
<accession>A0A940P6A6</accession>
<dbReference type="InterPro" id="IPR000835">
    <property type="entry name" value="HTH_MarR-typ"/>
</dbReference>
<evidence type="ECO:0000256" key="2">
    <source>
        <dbReference type="ARBA" id="ARBA00022490"/>
    </source>
</evidence>
<keyword evidence="4" id="KW-0238">DNA-binding</keyword>
<dbReference type="Pfam" id="PF22381">
    <property type="entry name" value="Staph_reg_Sar_Rot"/>
    <property type="match status" value="1"/>
</dbReference>
<reference evidence="10" key="1">
    <citation type="submission" date="2020-12" db="EMBL/GenBank/DDBJ databases">
        <title>Vagococcus allomyrinae sp. nov. and Enterococcus lavae sp. nov., isolated from the larvae of Allomyrina dichotoma.</title>
        <authorList>
            <person name="Lee S.D."/>
        </authorList>
    </citation>
    <scope>NUCLEOTIDE SEQUENCE</scope>
    <source>
        <strain evidence="10">BWB3-3</strain>
    </source>
</reference>
<dbReference type="EMBL" id="JAEEGA010000009">
    <property type="protein sequence ID" value="MBP1042202.1"/>
    <property type="molecule type" value="Genomic_DNA"/>
</dbReference>
<comment type="similarity">
    <text evidence="6">Belongs to the SarZ family.</text>
</comment>
<dbReference type="Gene3D" id="1.10.10.10">
    <property type="entry name" value="Winged helix-like DNA-binding domain superfamily/Winged helix DNA-binding domain"/>
    <property type="match status" value="1"/>
</dbReference>
<evidence type="ECO:0000313" key="11">
    <source>
        <dbReference type="Proteomes" id="UP000674938"/>
    </source>
</evidence>
<evidence type="ECO:0000256" key="7">
    <source>
        <dbReference type="ARBA" id="ARBA00047188"/>
    </source>
</evidence>
<dbReference type="AlphaFoldDB" id="A0A940P6A6"/>
<dbReference type="FunFam" id="1.10.10.10:FF:000163">
    <property type="entry name" value="MarR family transcriptional regulator"/>
    <property type="match status" value="1"/>
</dbReference>
<keyword evidence="11" id="KW-1185">Reference proteome</keyword>
<dbReference type="RefSeq" id="WP_209529178.1">
    <property type="nucleotide sequence ID" value="NZ_JAEEGA010000009.1"/>
</dbReference>